<evidence type="ECO:0000259" key="1">
    <source>
        <dbReference type="Pfam" id="PF01636"/>
    </source>
</evidence>
<dbReference type="AlphaFoldDB" id="A0AAJ0CHV3"/>
<evidence type="ECO:0000313" key="2">
    <source>
        <dbReference type="EMBL" id="KAK2593259.1"/>
    </source>
</evidence>
<keyword evidence="3" id="KW-1185">Reference proteome</keyword>
<dbReference type="InterPro" id="IPR011009">
    <property type="entry name" value="Kinase-like_dom_sf"/>
</dbReference>
<proteinExistence type="predicted"/>
<organism evidence="2 3">
    <name type="scientific">Conoideocrella luteorostrata</name>
    <dbReference type="NCBI Taxonomy" id="1105319"/>
    <lineage>
        <taxon>Eukaryota</taxon>
        <taxon>Fungi</taxon>
        <taxon>Dikarya</taxon>
        <taxon>Ascomycota</taxon>
        <taxon>Pezizomycotina</taxon>
        <taxon>Sordariomycetes</taxon>
        <taxon>Hypocreomycetidae</taxon>
        <taxon>Hypocreales</taxon>
        <taxon>Clavicipitaceae</taxon>
        <taxon>Conoideocrella</taxon>
    </lineage>
</organism>
<comment type="caution">
    <text evidence="2">The sequence shown here is derived from an EMBL/GenBank/DDBJ whole genome shotgun (WGS) entry which is preliminary data.</text>
</comment>
<evidence type="ECO:0000313" key="3">
    <source>
        <dbReference type="Proteomes" id="UP001251528"/>
    </source>
</evidence>
<sequence>MTAMTPFEANPAKIPSSDRYNDVPFYGRYFPQPDDFTPDPKHINSNTSESIGYWLSVLSRCNVSHRIYENGTGGRDVFAFGKVIIKSAHLKHCDGRDYTLADANEVAATAVARTVLGDILVPRIYFADKLNGRCVLVQERIPGVGLNVAWQYLSSQEKESFKDQARDILQKLHTVKLPANTESGPSYVVPDPDPMSNRGIQRLERDIIFSTHAVAGKQLDRSFMHNDLTQSNCIANNGKIVAVVDWEMAGFFGWETARDVHVRIRSPRQENYAHLKLPESFLKDILYWNDLYEEQP</sequence>
<dbReference type="Pfam" id="PF01636">
    <property type="entry name" value="APH"/>
    <property type="match status" value="1"/>
</dbReference>
<dbReference type="InterPro" id="IPR002575">
    <property type="entry name" value="Aminoglycoside_PTrfase"/>
</dbReference>
<gene>
    <name evidence="2" type="ORF">QQS21_009024</name>
</gene>
<protein>
    <recommendedName>
        <fullName evidence="1">Aminoglycoside phosphotransferase domain-containing protein</fullName>
    </recommendedName>
</protein>
<accession>A0AAJ0CHV3</accession>
<dbReference type="PANTHER" id="PTHR21310:SF55">
    <property type="entry name" value="AMINOGLYCOSIDE PHOSPHOTRANSFERASE DOMAIN-CONTAINING PROTEIN"/>
    <property type="match status" value="1"/>
</dbReference>
<dbReference type="SUPFAM" id="SSF56112">
    <property type="entry name" value="Protein kinase-like (PK-like)"/>
    <property type="match status" value="1"/>
</dbReference>
<dbReference type="EMBL" id="JASWJB010000220">
    <property type="protein sequence ID" value="KAK2593259.1"/>
    <property type="molecule type" value="Genomic_DNA"/>
</dbReference>
<dbReference type="Gene3D" id="3.90.1200.10">
    <property type="match status" value="1"/>
</dbReference>
<dbReference type="InterPro" id="IPR051678">
    <property type="entry name" value="AGP_Transferase"/>
</dbReference>
<feature type="domain" description="Aminoglycoside phosphotransferase" evidence="1">
    <location>
        <begin position="104"/>
        <end position="250"/>
    </location>
</feature>
<dbReference type="PANTHER" id="PTHR21310">
    <property type="entry name" value="AMINOGLYCOSIDE PHOSPHOTRANSFERASE-RELATED-RELATED"/>
    <property type="match status" value="1"/>
</dbReference>
<name>A0AAJ0CHV3_9HYPO</name>
<reference evidence="2" key="1">
    <citation type="submission" date="2023-06" db="EMBL/GenBank/DDBJ databases">
        <title>Conoideocrella luteorostrata (Hypocreales: Clavicipitaceae), a potential biocontrol fungus for elongate hemlock scale in United States Christmas tree production areas.</title>
        <authorList>
            <person name="Barrett H."/>
            <person name="Lovett B."/>
            <person name="Macias A.M."/>
            <person name="Stajich J.E."/>
            <person name="Kasson M.T."/>
        </authorList>
    </citation>
    <scope>NUCLEOTIDE SEQUENCE</scope>
    <source>
        <strain evidence="2">ARSEF 14590</strain>
    </source>
</reference>
<dbReference type="Proteomes" id="UP001251528">
    <property type="component" value="Unassembled WGS sequence"/>
</dbReference>